<dbReference type="GO" id="GO:0004674">
    <property type="term" value="F:protein serine/threonine kinase activity"/>
    <property type="evidence" value="ECO:0007669"/>
    <property type="project" value="UniProtKB-KW"/>
</dbReference>
<feature type="region of interest" description="Disordered" evidence="18">
    <location>
        <begin position="1"/>
        <end position="47"/>
    </location>
</feature>
<evidence type="ECO:0000256" key="14">
    <source>
        <dbReference type="ARBA" id="ARBA00023180"/>
    </source>
</evidence>
<keyword evidence="23" id="KW-1185">Reference proteome</keyword>
<evidence type="ECO:0000256" key="10">
    <source>
        <dbReference type="ARBA" id="ARBA00022840"/>
    </source>
</evidence>
<evidence type="ECO:0000256" key="12">
    <source>
        <dbReference type="ARBA" id="ARBA00023136"/>
    </source>
</evidence>
<dbReference type="InterPro" id="IPR017441">
    <property type="entry name" value="Protein_kinase_ATP_BS"/>
</dbReference>
<dbReference type="PROSITE" id="PS00108">
    <property type="entry name" value="PROTEIN_KINASE_ST"/>
    <property type="match status" value="1"/>
</dbReference>
<dbReference type="PROSITE" id="PS00107">
    <property type="entry name" value="PROTEIN_KINASE_ATP"/>
    <property type="match status" value="1"/>
</dbReference>
<feature type="domain" description="Gnk2-homologous" evidence="21">
    <location>
        <begin position="93"/>
        <end position="198"/>
    </location>
</feature>
<dbReference type="PROSITE" id="PS51473">
    <property type="entry name" value="GNK2"/>
    <property type="match status" value="2"/>
</dbReference>
<dbReference type="CDD" id="cd14066">
    <property type="entry name" value="STKc_IRAK"/>
    <property type="match status" value="1"/>
</dbReference>
<evidence type="ECO:0000256" key="9">
    <source>
        <dbReference type="ARBA" id="ARBA00022777"/>
    </source>
</evidence>
<dbReference type="Pfam" id="PF01657">
    <property type="entry name" value="Stress-antifung"/>
    <property type="match status" value="2"/>
</dbReference>
<evidence type="ECO:0000256" key="11">
    <source>
        <dbReference type="ARBA" id="ARBA00022989"/>
    </source>
</evidence>
<dbReference type="Pfam" id="PF07714">
    <property type="entry name" value="PK_Tyr_Ser-Thr"/>
    <property type="match status" value="1"/>
</dbReference>
<feature type="domain" description="Protein kinase" evidence="20">
    <location>
        <begin position="388"/>
        <end position="644"/>
    </location>
</feature>
<dbReference type="PROSITE" id="PS50011">
    <property type="entry name" value="PROTEIN_KINASE_DOM"/>
    <property type="match status" value="1"/>
</dbReference>
<keyword evidence="8 17" id="KW-0547">Nucleotide-binding</keyword>
<evidence type="ECO:0000259" key="21">
    <source>
        <dbReference type="PROSITE" id="PS51473"/>
    </source>
</evidence>
<dbReference type="SMART" id="SM00220">
    <property type="entry name" value="S_TKc"/>
    <property type="match status" value="1"/>
</dbReference>
<evidence type="ECO:0000313" key="23">
    <source>
        <dbReference type="Proteomes" id="UP000729402"/>
    </source>
</evidence>
<keyword evidence="10 17" id="KW-0067">ATP-binding</keyword>
<feature type="transmembrane region" description="Helical" evidence="19">
    <location>
        <begin position="67"/>
        <end position="87"/>
    </location>
</feature>
<comment type="caution">
    <text evidence="22">The sequence shown here is derived from an EMBL/GenBank/DDBJ whole genome shotgun (WGS) entry which is preliminary data.</text>
</comment>
<evidence type="ECO:0000256" key="7">
    <source>
        <dbReference type="ARBA" id="ARBA00022737"/>
    </source>
</evidence>
<keyword evidence="4" id="KW-0808">Transferase</keyword>
<evidence type="ECO:0000256" key="4">
    <source>
        <dbReference type="ARBA" id="ARBA00022679"/>
    </source>
</evidence>
<keyword evidence="11 19" id="KW-1133">Transmembrane helix</keyword>
<dbReference type="AlphaFoldDB" id="A0A8J5WN09"/>
<feature type="binding site" evidence="17">
    <location>
        <position position="416"/>
    </location>
    <ligand>
        <name>ATP</name>
        <dbReference type="ChEBI" id="CHEBI:30616"/>
    </ligand>
</feature>
<evidence type="ECO:0000256" key="3">
    <source>
        <dbReference type="ARBA" id="ARBA00022553"/>
    </source>
</evidence>
<evidence type="ECO:0000256" key="16">
    <source>
        <dbReference type="ARBA" id="ARBA00047951"/>
    </source>
</evidence>
<accession>A0A8J5WN09</accession>
<evidence type="ECO:0000256" key="8">
    <source>
        <dbReference type="ARBA" id="ARBA00022741"/>
    </source>
</evidence>
<comment type="subcellular location">
    <subcellularLocation>
        <location evidence="1">Membrane</location>
        <topology evidence="1">Single-pass membrane protein</topology>
    </subcellularLocation>
</comment>
<proteinExistence type="predicted"/>
<dbReference type="OrthoDB" id="4062651at2759"/>
<dbReference type="InterPro" id="IPR002902">
    <property type="entry name" value="GNK2"/>
</dbReference>
<keyword evidence="13" id="KW-0675">Receptor</keyword>
<comment type="catalytic activity">
    <reaction evidence="16">
        <text>L-threonyl-[protein] + ATP = O-phospho-L-threonyl-[protein] + ADP + H(+)</text>
        <dbReference type="Rhea" id="RHEA:46608"/>
        <dbReference type="Rhea" id="RHEA-COMP:11060"/>
        <dbReference type="Rhea" id="RHEA-COMP:11605"/>
        <dbReference type="ChEBI" id="CHEBI:15378"/>
        <dbReference type="ChEBI" id="CHEBI:30013"/>
        <dbReference type="ChEBI" id="CHEBI:30616"/>
        <dbReference type="ChEBI" id="CHEBI:61977"/>
        <dbReference type="ChEBI" id="CHEBI:456216"/>
    </reaction>
</comment>
<keyword evidence="12 19" id="KW-0472">Membrane</keyword>
<evidence type="ECO:0000313" key="22">
    <source>
        <dbReference type="EMBL" id="KAG8092013.1"/>
    </source>
</evidence>
<sequence>MGRDYGLPNPTKSIHPHSCTPSTLPRAPLAPGQTPNGRTATSTSRVQVRPAPLAAGAVVAMHRTDRLLLAAAVVVLVVASAWVPLAAAGDPQATLLNLGCSQYNATPTGAFLAALNSTFAGLRANLSSGGGDGFATAAEPRAAAPAFALAQCRPYVTGGDCVACFDAAASRLRASCGAANGGRVILDGCVVRYESAAFFDQTTLPGNTQVCNGSAVAAGGFADAARALVGDLAAAVPHAPGFAAAAVSGSVYAAAQCVETVGEGGCAQCLGVAMSNINLCPPNSDGRAVDAGCFMRYSNKPFFPSNATIDLAPYLRVRSGKSNHKGAIIGGILGGVAFLFLLGLLAFLWIRRSRKLLKPRRGDILGATELQGPTSFYYQDLKAATSNFSEKNKLGEGGFGDVFKGLLKNGKTVAVKRLTVMETSRAKADFESEVKLISNVHHRNLVRLLGCSRKGSECLLVYEYMANGSLDKFLFGEKRGTLNWKQRFNIIVGMARGLAYLHQEFHVCIIHRDIKSSNVLLDDEFQSKIADFGLARLLPDDHSHLSTRFAGTLGYTAPEYAIHGQLSEKVDTYSFGVVIFEIISGRKSNDTRLDPDAQYLLEWAWKLYENNNLIELVDKSLDPEEYNPEESSSPQDLLLLMQLVECEVKHPPPVHLLHPKQLSRLHSFQQDNGRGTEKYLLDRNPYCGGTLTFKNIRCPLSP</sequence>
<protein>
    <submittedName>
        <fullName evidence="22">Uncharacterized protein</fullName>
    </submittedName>
</protein>
<keyword evidence="14" id="KW-0325">Glycoprotein</keyword>
<evidence type="ECO:0000256" key="13">
    <source>
        <dbReference type="ARBA" id="ARBA00023170"/>
    </source>
</evidence>
<gene>
    <name evidence="22" type="ORF">GUJ93_ZPchr0012g19018</name>
</gene>
<keyword evidence="2" id="KW-0723">Serine/threonine-protein kinase</keyword>
<dbReference type="CDD" id="cd23509">
    <property type="entry name" value="Gnk2-like"/>
    <property type="match status" value="2"/>
</dbReference>
<organism evidence="22 23">
    <name type="scientific">Zizania palustris</name>
    <name type="common">Northern wild rice</name>
    <dbReference type="NCBI Taxonomy" id="103762"/>
    <lineage>
        <taxon>Eukaryota</taxon>
        <taxon>Viridiplantae</taxon>
        <taxon>Streptophyta</taxon>
        <taxon>Embryophyta</taxon>
        <taxon>Tracheophyta</taxon>
        <taxon>Spermatophyta</taxon>
        <taxon>Magnoliopsida</taxon>
        <taxon>Liliopsida</taxon>
        <taxon>Poales</taxon>
        <taxon>Poaceae</taxon>
        <taxon>BOP clade</taxon>
        <taxon>Oryzoideae</taxon>
        <taxon>Oryzeae</taxon>
        <taxon>Zizaniinae</taxon>
        <taxon>Zizania</taxon>
    </lineage>
</organism>
<dbReference type="FunFam" id="3.30.200.20:FF:000177">
    <property type="entry name" value="Cysteine-rich receptor-like protein kinase 2"/>
    <property type="match status" value="1"/>
</dbReference>
<dbReference type="GO" id="GO:0016020">
    <property type="term" value="C:membrane"/>
    <property type="evidence" value="ECO:0007669"/>
    <property type="project" value="UniProtKB-SubCell"/>
</dbReference>
<evidence type="ECO:0000256" key="2">
    <source>
        <dbReference type="ARBA" id="ARBA00022527"/>
    </source>
</evidence>
<keyword evidence="7" id="KW-0677">Repeat</keyword>
<evidence type="ECO:0000256" key="15">
    <source>
        <dbReference type="ARBA" id="ARBA00047558"/>
    </source>
</evidence>
<evidence type="ECO:0000259" key="20">
    <source>
        <dbReference type="PROSITE" id="PS50011"/>
    </source>
</evidence>
<evidence type="ECO:0000256" key="1">
    <source>
        <dbReference type="ARBA" id="ARBA00004167"/>
    </source>
</evidence>
<dbReference type="GO" id="GO:0005524">
    <property type="term" value="F:ATP binding"/>
    <property type="evidence" value="ECO:0007669"/>
    <property type="project" value="UniProtKB-UniRule"/>
</dbReference>
<evidence type="ECO:0000256" key="17">
    <source>
        <dbReference type="PROSITE-ProRule" id="PRU10141"/>
    </source>
</evidence>
<feature type="transmembrane region" description="Helical" evidence="19">
    <location>
        <begin position="327"/>
        <end position="350"/>
    </location>
</feature>
<keyword evidence="5 19" id="KW-0812">Transmembrane</keyword>
<feature type="compositionally biased region" description="Polar residues" evidence="18">
    <location>
        <begin position="33"/>
        <end position="46"/>
    </location>
</feature>
<evidence type="ECO:0000256" key="6">
    <source>
        <dbReference type="ARBA" id="ARBA00022729"/>
    </source>
</evidence>
<comment type="catalytic activity">
    <reaction evidence="15">
        <text>L-seryl-[protein] + ATP = O-phospho-L-seryl-[protein] + ADP + H(+)</text>
        <dbReference type="Rhea" id="RHEA:17989"/>
        <dbReference type="Rhea" id="RHEA-COMP:9863"/>
        <dbReference type="Rhea" id="RHEA-COMP:11604"/>
        <dbReference type="ChEBI" id="CHEBI:15378"/>
        <dbReference type="ChEBI" id="CHEBI:29999"/>
        <dbReference type="ChEBI" id="CHEBI:30616"/>
        <dbReference type="ChEBI" id="CHEBI:83421"/>
        <dbReference type="ChEBI" id="CHEBI:456216"/>
    </reaction>
</comment>
<dbReference type="FunFam" id="1.10.510.10:FF:000336">
    <property type="entry name" value="Cysteine-rich receptor-like protein kinase 2"/>
    <property type="match status" value="1"/>
</dbReference>
<evidence type="ECO:0000256" key="19">
    <source>
        <dbReference type="SAM" id="Phobius"/>
    </source>
</evidence>
<dbReference type="InterPro" id="IPR001245">
    <property type="entry name" value="Ser-Thr/Tyr_kinase_cat_dom"/>
</dbReference>
<name>A0A8J5WN09_ZIZPA</name>
<keyword evidence="6" id="KW-0732">Signal</keyword>
<evidence type="ECO:0000256" key="5">
    <source>
        <dbReference type="ARBA" id="ARBA00022692"/>
    </source>
</evidence>
<dbReference type="PANTHER" id="PTHR47973">
    <property type="entry name" value="CYSTEINE-RICH RECEPTOR-LIKE PROTEIN KINASE 3"/>
    <property type="match status" value="1"/>
</dbReference>
<keyword evidence="9" id="KW-0418">Kinase</keyword>
<dbReference type="InterPro" id="IPR052059">
    <property type="entry name" value="CR_Ser/Thr_kinase"/>
</dbReference>
<dbReference type="FunFam" id="3.30.430.20:FF:000015">
    <property type="entry name" value="Cysteine-rich receptor-like protein kinase 3"/>
    <property type="match status" value="1"/>
</dbReference>
<evidence type="ECO:0000256" key="18">
    <source>
        <dbReference type="SAM" id="MobiDB-lite"/>
    </source>
</evidence>
<keyword evidence="3" id="KW-0597">Phosphoprotein</keyword>
<dbReference type="EMBL" id="JAAALK010000080">
    <property type="protein sequence ID" value="KAG8092013.1"/>
    <property type="molecule type" value="Genomic_DNA"/>
</dbReference>
<reference evidence="22" key="1">
    <citation type="journal article" date="2021" name="bioRxiv">
        <title>Whole Genome Assembly and Annotation of Northern Wild Rice, Zizania palustris L., Supports a Whole Genome Duplication in the Zizania Genus.</title>
        <authorList>
            <person name="Haas M."/>
            <person name="Kono T."/>
            <person name="Macchietto M."/>
            <person name="Millas R."/>
            <person name="McGilp L."/>
            <person name="Shao M."/>
            <person name="Duquette J."/>
            <person name="Hirsch C.N."/>
            <person name="Kimball J."/>
        </authorList>
    </citation>
    <scope>NUCLEOTIDE SEQUENCE</scope>
    <source>
        <tissue evidence="22">Fresh leaf tissue</tissue>
    </source>
</reference>
<feature type="domain" description="Gnk2-homologous" evidence="21">
    <location>
        <begin position="203"/>
        <end position="302"/>
    </location>
</feature>
<dbReference type="InterPro" id="IPR000719">
    <property type="entry name" value="Prot_kinase_dom"/>
</dbReference>
<dbReference type="InterPro" id="IPR008271">
    <property type="entry name" value="Ser/Thr_kinase_AS"/>
</dbReference>
<reference evidence="22" key="2">
    <citation type="submission" date="2021-02" db="EMBL/GenBank/DDBJ databases">
        <authorList>
            <person name="Kimball J.A."/>
            <person name="Haas M.W."/>
            <person name="Macchietto M."/>
            <person name="Kono T."/>
            <person name="Duquette J."/>
            <person name="Shao M."/>
        </authorList>
    </citation>
    <scope>NUCLEOTIDE SEQUENCE</scope>
    <source>
        <tissue evidence="22">Fresh leaf tissue</tissue>
    </source>
</reference>
<dbReference type="Proteomes" id="UP000729402">
    <property type="component" value="Unassembled WGS sequence"/>
</dbReference>